<evidence type="ECO:0000313" key="1">
    <source>
        <dbReference type="EMBL" id="GMF31747.1"/>
    </source>
</evidence>
<protein>
    <submittedName>
        <fullName evidence="1">Unnamed protein product</fullName>
    </submittedName>
</protein>
<keyword evidence="2" id="KW-1185">Reference proteome</keyword>
<evidence type="ECO:0000313" key="2">
    <source>
        <dbReference type="Proteomes" id="UP001165121"/>
    </source>
</evidence>
<name>A0A9W6UFN6_9STRA</name>
<proteinExistence type="predicted"/>
<accession>A0A9W6UFN6</accession>
<dbReference type="Proteomes" id="UP001165121">
    <property type="component" value="Unassembled WGS sequence"/>
</dbReference>
<dbReference type="EMBL" id="BSXT01000650">
    <property type="protein sequence ID" value="GMF31747.1"/>
    <property type="molecule type" value="Genomic_DNA"/>
</dbReference>
<organism evidence="1 2">
    <name type="scientific">Phytophthora fragariaefolia</name>
    <dbReference type="NCBI Taxonomy" id="1490495"/>
    <lineage>
        <taxon>Eukaryota</taxon>
        <taxon>Sar</taxon>
        <taxon>Stramenopiles</taxon>
        <taxon>Oomycota</taxon>
        <taxon>Peronosporomycetes</taxon>
        <taxon>Peronosporales</taxon>
        <taxon>Peronosporaceae</taxon>
        <taxon>Phytophthora</taxon>
    </lineage>
</organism>
<comment type="caution">
    <text evidence="1">The sequence shown here is derived from an EMBL/GenBank/DDBJ whole genome shotgun (WGS) entry which is preliminary data.</text>
</comment>
<sequence length="124" mass="13390">MPERQSVSSSTSKNFFPVPPRLTPGIAGGNLAFLAVDDPVPHHQHLWGCLTEQACIEQSTSPSGYLALDIVAITRGSFKWFAIRAQATPVLETVGWPTLYPSKAPLVDMRLIDGKTNQTGSPTT</sequence>
<dbReference type="OrthoDB" id="121288at2759"/>
<dbReference type="AlphaFoldDB" id="A0A9W6UFN6"/>
<reference evidence="1" key="1">
    <citation type="submission" date="2023-04" db="EMBL/GenBank/DDBJ databases">
        <title>Phytophthora fragariaefolia NBRC 109709.</title>
        <authorList>
            <person name="Ichikawa N."/>
            <person name="Sato H."/>
            <person name="Tonouchi N."/>
        </authorList>
    </citation>
    <scope>NUCLEOTIDE SEQUENCE</scope>
    <source>
        <strain evidence="1">NBRC 109709</strain>
    </source>
</reference>
<gene>
    <name evidence="1" type="ORF">Pfra01_000736700</name>
</gene>